<evidence type="ECO:0000313" key="2">
    <source>
        <dbReference type="EMBL" id="MDH6062885.1"/>
    </source>
</evidence>
<reference evidence="2 3" key="1">
    <citation type="journal article" date="2023" name="J. Phycol.">
        <title>Chrysosporum ovalisporum is synonymous with the true-branching cyanobacterium Umezakia natans (Nostocales/Aphanizomenonaceae).</title>
        <authorList>
            <person name="McGregor G.B."/>
            <person name="Sendall B.C."/>
            <person name="Niiyama Y."/>
            <person name="Tuji A."/>
            <person name="Willis A."/>
        </authorList>
    </citation>
    <scope>NUCLEOTIDE SEQUENCE [LARGE SCALE GENOMIC DNA]</scope>
    <source>
        <strain evidence="2 3">FSS-62</strain>
    </source>
</reference>
<gene>
    <name evidence="2" type="ORF">NWP23_03595</name>
</gene>
<evidence type="ECO:0000256" key="1">
    <source>
        <dbReference type="SAM" id="MobiDB-lite"/>
    </source>
</evidence>
<proteinExistence type="predicted"/>
<dbReference type="GeneID" id="83686689"/>
<evidence type="ECO:0000313" key="3">
    <source>
        <dbReference type="Proteomes" id="UP001159370"/>
    </source>
</evidence>
<comment type="caution">
    <text evidence="2">The sequence shown here is derived from an EMBL/GenBank/DDBJ whole genome shotgun (WGS) entry which is preliminary data.</text>
</comment>
<dbReference type="Proteomes" id="UP001159370">
    <property type="component" value="Unassembled WGS sequence"/>
</dbReference>
<sequence length="46" mass="4775">MQEIRLILGSGNDTVTLNNLPVSQGANNSPHSLIIEGGDGTNTLNV</sequence>
<dbReference type="AlphaFoldDB" id="A0AA43GX31"/>
<dbReference type="EMBL" id="JANQDL010000027">
    <property type="protein sequence ID" value="MDH6062885.1"/>
    <property type="molecule type" value="Genomic_DNA"/>
</dbReference>
<feature type="region of interest" description="Disordered" evidence="1">
    <location>
        <begin position="22"/>
        <end position="46"/>
    </location>
</feature>
<organism evidence="2 3">
    <name type="scientific">Umezakia ovalisporum FSS-62</name>
    <dbReference type="NCBI Taxonomy" id="2971776"/>
    <lineage>
        <taxon>Bacteria</taxon>
        <taxon>Bacillati</taxon>
        <taxon>Cyanobacteriota</taxon>
        <taxon>Cyanophyceae</taxon>
        <taxon>Nostocales</taxon>
        <taxon>Nodulariaceae</taxon>
        <taxon>Umezakia</taxon>
    </lineage>
</organism>
<protein>
    <submittedName>
        <fullName evidence="2">Uncharacterized protein</fullName>
    </submittedName>
</protein>
<name>A0AA43GX31_9CYAN</name>
<dbReference type="RefSeq" id="WP_280652648.1">
    <property type="nucleotide sequence ID" value="NZ_JANQDL010000027.1"/>
</dbReference>
<feature type="compositionally biased region" description="Polar residues" evidence="1">
    <location>
        <begin position="22"/>
        <end position="31"/>
    </location>
</feature>
<accession>A0AA43GX31</accession>